<dbReference type="InterPro" id="IPR050464">
    <property type="entry name" value="Zeta_carotene_desat/Oxidored"/>
</dbReference>
<reference evidence="9" key="1">
    <citation type="submission" date="2017-05" db="EMBL/GenBank/DDBJ databases">
        <authorList>
            <person name="Ray J."/>
            <person name="Price M."/>
            <person name="Deutschbauer A."/>
        </authorList>
    </citation>
    <scope>NUCLEOTIDE SEQUENCE [LARGE SCALE GENOMIC DNA]</scope>
    <source>
        <strain evidence="9">DSM 19842</strain>
    </source>
</reference>
<evidence type="ECO:0000256" key="3">
    <source>
        <dbReference type="ARBA" id="ARBA00022827"/>
    </source>
</evidence>
<evidence type="ECO:0000313" key="8">
    <source>
        <dbReference type="EMBL" id="ARS34232.1"/>
    </source>
</evidence>
<keyword evidence="2 6" id="KW-0285">Flavoprotein</keyword>
<keyword evidence="3 6" id="KW-0274">FAD</keyword>
<protein>
    <recommendedName>
        <fullName evidence="6">Coproporphyrinogen III oxidase</fullName>
        <ecNumber evidence="6">1.3.3.15</ecNumber>
    </recommendedName>
</protein>
<proteinExistence type="inferred from homology"/>
<comment type="cofactor">
    <cofactor evidence="1 6">
        <name>FAD</name>
        <dbReference type="ChEBI" id="CHEBI:57692"/>
    </cofactor>
</comment>
<dbReference type="Gene3D" id="3.90.660.20">
    <property type="entry name" value="Protoporphyrinogen oxidase, mitochondrial, domain 2"/>
    <property type="match status" value="1"/>
</dbReference>
<dbReference type="PANTHER" id="PTHR42923">
    <property type="entry name" value="PROTOPORPHYRINOGEN OXIDASE"/>
    <property type="match status" value="1"/>
</dbReference>
<name>A0A1X9YMZ0_9BACT</name>
<dbReference type="EMBL" id="CP021235">
    <property type="protein sequence ID" value="ARS34232.1"/>
    <property type="molecule type" value="Genomic_DNA"/>
</dbReference>
<comment type="function">
    <text evidence="6">Involved in coproporphyrin-dependent heme b biosynthesis. Catalyzes the oxidation of coproporphyrinogen III to coproporphyrin III.</text>
</comment>
<dbReference type="Proteomes" id="UP000266292">
    <property type="component" value="Chromosome"/>
</dbReference>
<dbReference type="NCBIfam" id="TIGR00562">
    <property type="entry name" value="proto_IX_ox"/>
    <property type="match status" value="1"/>
</dbReference>
<dbReference type="AlphaFoldDB" id="A0A1X9YMZ0"/>
<evidence type="ECO:0000259" key="7">
    <source>
        <dbReference type="Pfam" id="PF01593"/>
    </source>
</evidence>
<keyword evidence="5 6" id="KW-0350">Heme biosynthesis</keyword>
<dbReference type="PANTHER" id="PTHR42923:SF3">
    <property type="entry name" value="PROTOPORPHYRINOGEN OXIDASE"/>
    <property type="match status" value="1"/>
</dbReference>
<keyword evidence="9" id="KW-1185">Reference proteome</keyword>
<feature type="domain" description="Amine oxidase" evidence="7">
    <location>
        <begin position="10"/>
        <end position="438"/>
    </location>
</feature>
<sequence>MRVAIVGAGISGLALGYYLQKRGVPYDLFEASTQVGGNMRSLKVGDYLLELGPNSLQCSPELDELIRELKLEQEVLPAATHSHNRFVLRNGTYQQLPLTPFSLLSNNLFSWKTKYRILQEKNIPPADYDYETISQFFERRFGTGVLDYAVHPLVTGMYAGDPGKLLLRKAFPQLKELEQQYGSVLKGLAQEEKSTDRREVFSFVSGMHTLPEAIAEKLISLHTEHQVEMITRSAGKYVISCSSPSDTDAEEYDLLVLALPAYRAAELLHYTFPGMAAALQNIHYPPLAIVHSIYNRRDVSNSLDGFGVLHPKAEDTFAAGSIWSSSVFSGRCRPHEVLFTTFVGGVQSAQHALAERTVLMQQVHNELKELHGIAADKPNFQYAHLWEHSIPQYDMHIEDAHNIAQDLEAEGMFIAANWYNGVSVPGCIRAAKELAHKINLKMPHALNS</sequence>
<dbReference type="GO" id="GO:0005737">
    <property type="term" value="C:cytoplasm"/>
    <property type="evidence" value="ECO:0007669"/>
    <property type="project" value="UniProtKB-SubCell"/>
</dbReference>
<dbReference type="EC" id="1.3.3.15" evidence="6"/>
<gene>
    <name evidence="8" type="ORF">CA264_01575</name>
</gene>
<comment type="catalytic activity">
    <reaction evidence="6">
        <text>coproporphyrinogen III + 3 O2 = coproporphyrin III + 3 H2O2</text>
        <dbReference type="Rhea" id="RHEA:43436"/>
        <dbReference type="ChEBI" id="CHEBI:15379"/>
        <dbReference type="ChEBI" id="CHEBI:16240"/>
        <dbReference type="ChEBI" id="CHEBI:57309"/>
        <dbReference type="ChEBI" id="CHEBI:131725"/>
        <dbReference type="EC" id="1.3.3.15"/>
    </reaction>
</comment>
<dbReference type="OrthoDB" id="9805195at2"/>
<dbReference type="KEGG" id="pact:CA264_01575"/>
<accession>A0A1X9YMZ0</accession>
<comment type="subcellular location">
    <subcellularLocation>
        <location evidence="6">Cytoplasm</location>
    </subcellularLocation>
</comment>
<dbReference type="RefSeq" id="WP_025604063.1">
    <property type="nucleotide sequence ID" value="NZ_CP021235.1"/>
</dbReference>
<dbReference type="GO" id="GO:0004729">
    <property type="term" value="F:oxygen-dependent protoporphyrinogen oxidase activity"/>
    <property type="evidence" value="ECO:0007669"/>
    <property type="project" value="UniProtKB-UniRule"/>
</dbReference>
<comment type="similarity">
    <text evidence="6">Belongs to the protoporphyrinogen/coproporphyrinogen oxidase family. Coproporphyrinogen III oxidase subfamily.</text>
</comment>
<dbReference type="Gene3D" id="1.10.3110.10">
    <property type="entry name" value="protoporphyrinogen ix oxidase, domain 3"/>
    <property type="match status" value="1"/>
</dbReference>
<dbReference type="Pfam" id="PF01593">
    <property type="entry name" value="Amino_oxidase"/>
    <property type="match status" value="1"/>
</dbReference>
<evidence type="ECO:0000256" key="4">
    <source>
        <dbReference type="ARBA" id="ARBA00023002"/>
    </source>
</evidence>
<keyword evidence="4 6" id="KW-0560">Oxidoreductase</keyword>
<evidence type="ECO:0000256" key="6">
    <source>
        <dbReference type="RuleBase" id="RU364052"/>
    </source>
</evidence>
<dbReference type="InterPro" id="IPR002937">
    <property type="entry name" value="Amino_oxidase"/>
</dbReference>
<evidence type="ECO:0000256" key="1">
    <source>
        <dbReference type="ARBA" id="ARBA00001974"/>
    </source>
</evidence>
<dbReference type="InterPro" id="IPR004572">
    <property type="entry name" value="Protoporphyrinogen_oxidase"/>
</dbReference>
<keyword evidence="6" id="KW-0963">Cytoplasm</keyword>
<dbReference type="UniPathway" id="UPA00252"/>
<dbReference type="GO" id="GO:0006783">
    <property type="term" value="P:heme biosynthetic process"/>
    <property type="evidence" value="ECO:0007669"/>
    <property type="project" value="UniProtKB-UniRule"/>
</dbReference>
<dbReference type="SUPFAM" id="SSF51905">
    <property type="entry name" value="FAD/NAD(P)-binding domain"/>
    <property type="match status" value="1"/>
</dbReference>
<dbReference type="STRING" id="709015.GCA_000472485_00308"/>
<comment type="pathway">
    <text evidence="6">Porphyrin-containing compound metabolism; protoheme biosynthesis.</text>
</comment>
<dbReference type="InterPro" id="IPR036188">
    <property type="entry name" value="FAD/NAD-bd_sf"/>
</dbReference>
<dbReference type="Gene3D" id="3.50.50.60">
    <property type="entry name" value="FAD/NAD(P)-binding domain"/>
    <property type="match status" value="1"/>
</dbReference>
<dbReference type="SUPFAM" id="SSF54373">
    <property type="entry name" value="FAD-linked reductases, C-terminal domain"/>
    <property type="match status" value="1"/>
</dbReference>
<evidence type="ECO:0000256" key="2">
    <source>
        <dbReference type="ARBA" id="ARBA00022630"/>
    </source>
</evidence>
<evidence type="ECO:0000256" key="5">
    <source>
        <dbReference type="ARBA" id="ARBA00023133"/>
    </source>
</evidence>
<organism evidence="8 9">
    <name type="scientific">Pontibacter actiniarum</name>
    <dbReference type="NCBI Taxonomy" id="323450"/>
    <lineage>
        <taxon>Bacteria</taxon>
        <taxon>Pseudomonadati</taxon>
        <taxon>Bacteroidota</taxon>
        <taxon>Cytophagia</taxon>
        <taxon>Cytophagales</taxon>
        <taxon>Hymenobacteraceae</taxon>
        <taxon>Pontibacter</taxon>
    </lineage>
</organism>
<evidence type="ECO:0000313" key="9">
    <source>
        <dbReference type="Proteomes" id="UP000266292"/>
    </source>
</evidence>